<evidence type="ECO:0000313" key="2">
    <source>
        <dbReference type="EMBL" id="MDI3236007.1"/>
    </source>
</evidence>
<dbReference type="Gene3D" id="3.40.630.30">
    <property type="match status" value="1"/>
</dbReference>
<evidence type="ECO:0000259" key="1">
    <source>
        <dbReference type="PROSITE" id="PS51186"/>
    </source>
</evidence>
<dbReference type="SUPFAM" id="SSF55729">
    <property type="entry name" value="Acyl-CoA N-acyltransferases (Nat)"/>
    <property type="match status" value="1"/>
</dbReference>
<dbReference type="Proteomes" id="UP001243286">
    <property type="component" value="Unassembled WGS sequence"/>
</dbReference>
<dbReference type="Pfam" id="PF00583">
    <property type="entry name" value="Acetyltransf_1"/>
    <property type="match status" value="1"/>
</dbReference>
<dbReference type="InterPro" id="IPR000182">
    <property type="entry name" value="GNAT_dom"/>
</dbReference>
<dbReference type="RefSeq" id="WP_026830900.1">
    <property type="nucleotide sequence ID" value="NZ_JANJYY010000095.1"/>
</dbReference>
<sequence>MNILSYRQLSHQQRRLVHRLLQNNRFFPLSLSCQPTEHHQWTVWKEDQVSATLGFHVLEHSIQILNAAYTDLHAFRYLARHVHSEAIFLSPKHIDVQIIPPHDFGFVSTWTSLGYQLSSEQFRLIGLTHNRVPSVQFKPLTLRNRQLYLTIRNDATCDSEFLFPYDTLHLDYLVDQGALPYLVYDDKTIVGTILIEKHKQTVRLLEITCLPQLKHQGYGRRILDTFQTKLHKKNIFSFEVYCFSTHQDALRLYQPDAFCDIQVFSNWHRYSCEGALLTT</sequence>
<reference evidence="2 3" key="1">
    <citation type="submission" date="2023-04" db="EMBL/GenBank/DDBJ databases">
        <title>Antarctic isolates genomes.</title>
        <authorList>
            <person name="Dimov S.G."/>
        </authorList>
    </citation>
    <scope>NUCLEOTIDE SEQUENCE [LARGE SCALE GENOMIC DNA]</scope>
    <source>
        <strain evidence="2 3">AL19</strain>
    </source>
</reference>
<keyword evidence="3" id="KW-1185">Reference proteome</keyword>
<dbReference type="CDD" id="cd04301">
    <property type="entry name" value="NAT_SF"/>
    <property type="match status" value="1"/>
</dbReference>
<dbReference type="EMBL" id="JASBQV010000026">
    <property type="protein sequence ID" value="MDI3236007.1"/>
    <property type="molecule type" value="Genomic_DNA"/>
</dbReference>
<dbReference type="InterPro" id="IPR016181">
    <property type="entry name" value="Acyl_CoA_acyltransferase"/>
</dbReference>
<name>A0ABT6R5F6_9BACL</name>
<proteinExistence type="predicted"/>
<dbReference type="PROSITE" id="PS51186">
    <property type="entry name" value="GNAT"/>
    <property type="match status" value="1"/>
</dbReference>
<gene>
    <name evidence="2" type="ORF">QK289_13400</name>
</gene>
<comment type="caution">
    <text evidence="2">The sequence shown here is derived from an EMBL/GenBank/DDBJ whole genome shotgun (WGS) entry which is preliminary data.</text>
</comment>
<evidence type="ECO:0000313" key="3">
    <source>
        <dbReference type="Proteomes" id="UP001243286"/>
    </source>
</evidence>
<protein>
    <submittedName>
        <fullName evidence="2">GNAT family N-acetyltransferase</fullName>
    </submittedName>
</protein>
<accession>A0ABT6R5F6</accession>
<feature type="domain" description="N-acetyltransferase" evidence="1">
    <location>
        <begin position="135"/>
        <end position="279"/>
    </location>
</feature>
<organism evidence="2 3">
    <name type="scientific">Exiguobacterium antarcticum</name>
    <dbReference type="NCBI Taxonomy" id="132920"/>
    <lineage>
        <taxon>Bacteria</taxon>
        <taxon>Bacillati</taxon>
        <taxon>Bacillota</taxon>
        <taxon>Bacilli</taxon>
        <taxon>Bacillales</taxon>
        <taxon>Bacillales Family XII. Incertae Sedis</taxon>
        <taxon>Exiguobacterium</taxon>
    </lineage>
</organism>